<dbReference type="InterPro" id="IPR005064">
    <property type="entry name" value="BUG"/>
</dbReference>
<dbReference type="CDD" id="cd13578">
    <property type="entry name" value="PBP2_Bug27"/>
    <property type="match status" value="1"/>
</dbReference>
<dbReference type="Gene3D" id="3.40.190.150">
    <property type="entry name" value="Bordetella uptake gene, domain 1"/>
    <property type="match status" value="1"/>
</dbReference>
<name>A0A7G9RN20_9BURK</name>
<dbReference type="EMBL" id="CP060714">
    <property type="protein sequence ID" value="QNN56995.1"/>
    <property type="molecule type" value="Genomic_DNA"/>
</dbReference>
<keyword evidence="2" id="KW-0732">Signal</keyword>
<feature type="chain" id="PRO_5028969030" evidence="2">
    <location>
        <begin position="25"/>
        <end position="325"/>
    </location>
</feature>
<dbReference type="PANTHER" id="PTHR42928">
    <property type="entry name" value="TRICARBOXYLATE-BINDING PROTEIN"/>
    <property type="match status" value="1"/>
</dbReference>
<keyword evidence="4" id="KW-1185">Reference proteome</keyword>
<dbReference type="RefSeq" id="WP_187597260.1">
    <property type="nucleotide sequence ID" value="NZ_CP060714.1"/>
</dbReference>
<dbReference type="AlphaFoldDB" id="A0A7G9RN20"/>
<dbReference type="PIRSF" id="PIRSF017082">
    <property type="entry name" value="YflP"/>
    <property type="match status" value="1"/>
</dbReference>
<organism evidence="3 4">
    <name type="scientific">Diaphorobacter ruginosibacter</name>
    <dbReference type="NCBI Taxonomy" id="1715720"/>
    <lineage>
        <taxon>Bacteria</taxon>
        <taxon>Pseudomonadati</taxon>
        <taxon>Pseudomonadota</taxon>
        <taxon>Betaproteobacteria</taxon>
        <taxon>Burkholderiales</taxon>
        <taxon>Comamonadaceae</taxon>
        <taxon>Diaphorobacter</taxon>
    </lineage>
</organism>
<dbReference type="PROSITE" id="PS51318">
    <property type="entry name" value="TAT"/>
    <property type="match status" value="1"/>
</dbReference>
<feature type="signal peptide" evidence="2">
    <location>
        <begin position="1"/>
        <end position="24"/>
    </location>
</feature>
<evidence type="ECO:0000313" key="4">
    <source>
        <dbReference type="Proteomes" id="UP000515811"/>
    </source>
</evidence>
<reference evidence="3 4" key="1">
    <citation type="submission" date="2020-08" db="EMBL/GenBank/DDBJ databases">
        <title>Genome sequence of Diaphorobacter ruginosibacter DSM 27467T.</title>
        <authorList>
            <person name="Hyun D.-W."/>
            <person name="Bae J.-W."/>
        </authorList>
    </citation>
    <scope>NUCLEOTIDE SEQUENCE [LARGE SCALE GENOMIC DNA]</scope>
    <source>
        <strain evidence="3 4">DSM 27467</strain>
    </source>
</reference>
<sequence length="325" mass="34918">MNIPRRTLLSALIAAAGMSSIAPAAMAQPQNWPSKPVRLIVAYPPGGATDIQARIVGQRLSEKWKQPVIVENKPGGNTVIATEAVIKSPPDGHTLLLTAMPFMLNKFLMDKLPYEPLKDFVPVTPLTTISNVLVAAPTVGVKNVQELIAKAKASPGVISFASTGTATSTHLSGELFSSMADVKLMHVPYKGSAPAQQDLLAGRVDIMFDNGVLQQIKAGRVVPLAVTSPKRLPWLPNVPTVIEQGLPGYEASAWYGIFVPAGTPRDIVNQLASDITEVVRSPEVQPKWESIGATAGGGTPEEFARYLAQDTERWGKLIKERDIKY</sequence>
<dbReference type="Pfam" id="PF03401">
    <property type="entry name" value="TctC"/>
    <property type="match status" value="1"/>
</dbReference>
<dbReference type="SUPFAM" id="SSF53850">
    <property type="entry name" value="Periplasmic binding protein-like II"/>
    <property type="match status" value="1"/>
</dbReference>
<dbReference type="PANTHER" id="PTHR42928:SF5">
    <property type="entry name" value="BLR1237 PROTEIN"/>
    <property type="match status" value="1"/>
</dbReference>
<dbReference type="Proteomes" id="UP000515811">
    <property type="component" value="Chromosome"/>
</dbReference>
<dbReference type="InterPro" id="IPR006311">
    <property type="entry name" value="TAT_signal"/>
</dbReference>
<dbReference type="Gene3D" id="3.40.190.10">
    <property type="entry name" value="Periplasmic binding protein-like II"/>
    <property type="match status" value="1"/>
</dbReference>
<dbReference type="KEGG" id="drg:H9K76_21315"/>
<gene>
    <name evidence="3" type="ORF">H9K76_21315</name>
</gene>
<proteinExistence type="inferred from homology"/>
<comment type="similarity">
    <text evidence="1">Belongs to the UPF0065 (bug) family.</text>
</comment>
<dbReference type="InterPro" id="IPR042100">
    <property type="entry name" value="Bug_dom1"/>
</dbReference>
<evidence type="ECO:0000256" key="1">
    <source>
        <dbReference type="ARBA" id="ARBA00006987"/>
    </source>
</evidence>
<protein>
    <submittedName>
        <fullName evidence="3">Tripartite tricarboxylate transporter substrate binding protein</fullName>
    </submittedName>
</protein>
<evidence type="ECO:0000313" key="3">
    <source>
        <dbReference type="EMBL" id="QNN56995.1"/>
    </source>
</evidence>
<accession>A0A7G9RN20</accession>
<evidence type="ECO:0000256" key="2">
    <source>
        <dbReference type="SAM" id="SignalP"/>
    </source>
</evidence>